<protein>
    <submittedName>
        <fullName evidence="1">Uncharacterized protein</fullName>
    </submittedName>
</protein>
<reference evidence="1" key="1">
    <citation type="submission" date="2014-09" db="EMBL/GenBank/DDBJ databases">
        <authorList>
            <person name="Magalhaes I.L.F."/>
            <person name="Oliveira U."/>
            <person name="Santos F.R."/>
            <person name="Vidigal T.H.D.A."/>
            <person name="Brescovit A.D."/>
            <person name="Santos A.J."/>
        </authorList>
    </citation>
    <scope>NUCLEOTIDE SEQUENCE</scope>
    <source>
        <tissue evidence="1">Shoot tissue taken approximately 20 cm above the soil surface</tissue>
    </source>
</reference>
<proteinExistence type="predicted"/>
<accession>A0A0A9GZK0</accession>
<dbReference type="EMBL" id="GBRH01168927">
    <property type="protein sequence ID" value="JAE28969.1"/>
    <property type="molecule type" value="Transcribed_RNA"/>
</dbReference>
<evidence type="ECO:0000313" key="1">
    <source>
        <dbReference type="EMBL" id="JAE28969.1"/>
    </source>
</evidence>
<organism evidence="1">
    <name type="scientific">Arundo donax</name>
    <name type="common">Giant reed</name>
    <name type="synonym">Donax arundinaceus</name>
    <dbReference type="NCBI Taxonomy" id="35708"/>
    <lineage>
        <taxon>Eukaryota</taxon>
        <taxon>Viridiplantae</taxon>
        <taxon>Streptophyta</taxon>
        <taxon>Embryophyta</taxon>
        <taxon>Tracheophyta</taxon>
        <taxon>Spermatophyta</taxon>
        <taxon>Magnoliopsida</taxon>
        <taxon>Liliopsida</taxon>
        <taxon>Poales</taxon>
        <taxon>Poaceae</taxon>
        <taxon>PACMAD clade</taxon>
        <taxon>Arundinoideae</taxon>
        <taxon>Arundineae</taxon>
        <taxon>Arundo</taxon>
    </lineage>
</organism>
<dbReference type="AlphaFoldDB" id="A0A0A9GZK0"/>
<reference evidence="1" key="2">
    <citation type="journal article" date="2015" name="Data Brief">
        <title>Shoot transcriptome of the giant reed, Arundo donax.</title>
        <authorList>
            <person name="Barrero R.A."/>
            <person name="Guerrero F.D."/>
            <person name="Moolhuijzen P."/>
            <person name="Goolsby J.A."/>
            <person name="Tidwell J."/>
            <person name="Bellgard S.E."/>
            <person name="Bellgard M.I."/>
        </authorList>
    </citation>
    <scope>NUCLEOTIDE SEQUENCE</scope>
    <source>
        <tissue evidence="1">Shoot tissue taken approximately 20 cm above the soil surface</tissue>
    </source>
</reference>
<sequence length="55" mass="6635">MGFTSPRPWCQWAASMQELQFLRYPQNSRFVGCGVSRERKREEREKMRSCCCWIS</sequence>
<name>A0A0A9GZK0_ARUDO</name>